<keyword evidence="3" id="KW-1185">Reference proteome</keyword>
<dbReference type="Proteomes" id="UP000294513">
    <property type="component" value="Unassembled WGS sequence"/>
</dbReference>
<dbReference type="EMBL" id="SMKU01000050">
    <property type="protein sequence ID" value="TDD90494.1"/>
    <property type="molecule type" value="Genomic_DNA"/>
</dbReference>
<keyword evidence="1" id="KW-1133">Transmembrane helix</keyword>
<dbReference type="RefSeq" id="WP_131892722.1">
    <property type="nucleotide sequence ID" value="NZ_SMKU01000050.1"/>
</dbReference>
<dbReference type="AlphaFoldDB" id="A0A4R5C155"/>
<feature type="transmembrane region" description="Helical" evidence="1">
    <location>
        <begin position="178"/>
        <end position="198"/>
    </location>
</feature>
<keyword evidence="1" id="KW-0472">Membrane</keyword>
<comment type="caution">
    <text evidence="2">The sequence shown here is derived from an EMBL/GenBank/DDBJ whole genome shotgun (WGS) entry which is preliminary data.</text>
</comment>
<feature type="transmembrane region" description="Helical" evidence="1">
    <location>
        <begin position="338"/>
        <end position="359"/>
    </location>
</feature>
<feature type="transmembrane region" description="Helical" evidence="1">
    <location>
        <begin position="380"/>
        <end position="401"/>
    </location>
</feature>
<feature type="transmembrane region" description="Helical" evidence="1">
    <location>
        <begin position="477"/>
        <end position="495"/>
    </location>
</feature>
<feature type="transmembrane region" description="Helical" evidence="1">
    <location>
        <begin position="254"/>
        <end position="273"/>
    </location>
</feature>
<feature type="transmembrane region" description="Helical" evidence="1">
    <location>
        <begin position="304"/>
        <end position="326"/>
    </location>
</feature>
<sequence>MSAGRILADLSVAPAILIVFWSAAALPLLLAGQLRPVPAIGLFAALVGGAVTWGIRHRRNDRPVKGTGTAPRVAVPWWSPAGVAAVAVAFLALQLLMCSEQIIVRRDPAAYIQFAGWLKGHGTLPIPRDLAAFGGGDPALDFASPGFFAYDGAIVPQFMVGLPLLLTAGGWIGGIPGMLVVTPILGACAVLSFGGLVARFVGPRWAPAGALLLACTLPMMWASRSAYSEIPALVLLTGGLALLHDAYRSEGRAARVRAFLAGAALGTTVLVRIDGLRDVLPVVVFAGLLAAAGAPLPGPGSRRLGVPLLVGLGLGAGAGLAAGFSLSRPYLSYIRASLEPLLVITAGVLALTTVLVLVLRSRGVERRARSLAGRLSRRPWPEAAAGLVLLVSTGLAVRPYLQQVERVPGTEEDKATATYIEYLQRLSGLPVNGTRQYYENSLHWVAWYIGIPALLAAVLAAALLLRRLLRGRDREWTLPFAMIAWTTATTLWRPGITPDQPWASRRLLPVVLPGLLLLALWGGAWAVRRLRRRGRDEVFLRRASVTALVLVVAPSLAVAAPLAVSPTERGSVGAVDRLCDRIGGNRTVIFVEENTGKSLSQIVRGTCGRPAARMAPGAAPDDVRRVMSKIQRAGRRPLVIGGKPSDVAAYGPAVQVVALRFRQDPHSLTAPPGRPWNYRFDVWMAEPQGQAAT</sequence>
<feature type="transmembrane region" description="Helical" evidence="1">
    <location>
        <begin position="279"/>
        <end position="297"/>
    </location>
</feature>
<reference evidence="2 3" key="1">
    <citation type="submission" date="2019-03" db="EMBL/GenBank/DDBJ databases">
        <title>Draft genome sequences of novel Actinobacteria.</title>
        <authorList>
            <person name="Sahin N."/>
            <person name="Ay H."/>
            <person name="Saygin H."/>
        </authorList>
    </citation>
    <scope>NUCLEOTIDE SEQUENCE [LARGE SCALE GENOMIC DNA]</scope>
    <source>
        <strain evidence="2 3">H3C3</strain>
    </source>
</reference>
<gene>
    <name evidence="2" type="ORF">E1298_12905</name>
</gene>
<proteinExistence type="predicted"/>
<evidence type="ECO:0000313" key="3">
    <source>
        <dbReference type="Proteomes" id="UP000294513"/>
    </source>
</evidence>
<organism evidence="2 3">
    <name type="scientific">Actinomadura rubrisoli</name>
    <dbReference type="NCBI Taxonomy" id="2530368"/>
    <lineage>
        <taxon>Bacteria</taxon>
        <taxon>Bacillati</taxon>
        <taxon>Actinomycetota</taxon>
        <taxon>Actinomycetes</taxon>
        <taxon>Streptosporangiales</taxon>
        <taxon>Thermomonosporaceae</taxon>
        <taxon>Actinomadura</taxon>
    </lineage>
</organism>
<protein>
    <recommendedName>
        <fullName evidence="4">Glycosyltransferase RgtA/B/C/D-like domain-containing protein</fullName>
    </recommendedName>
</protein>
<evidence type="ECO:0000313" key="2">
    <source>
        <dbReference type="EMBL" id="TDD90494.1"/>
    </source>
</evidence>
<name>A0A4R5C155_9ACTN</name>
<evidence type="ECO:0000256" key="1">
    <source>
        <dbReference type="SAM" id="Phobius"/>
    </source>
</evidence>
<feature type="transmembrane region" description="Helical" evidence="1">
    <location>
        <begin position="12"/>
        <end position="30"/>
    </location>
</feature>
<feature type="transmembrane region" description="Helical" evidence="1">
    <location>
        <begin position="539"/>
        <end position="564"/>
    </location>
</feature>
<feature type="transmembrane region" description="Helical" evidence="1">
    <location>
        <begin position="507"/>
        <end position="527"/>
    </location>
</feature>
<evidence type="ECO:0008006" key="4">
    <source>
        <dbReference type="Google" id="ProtNLM"/>
    </source>
</evidence>
<feature type="transmembrane region" description="Helical" evidence="1">
    <location>
        <begin position="37"/>
        <end position="55"/>
    </location>
</feature>
<dbReference type="OrthoDB" id="5196235at2"/>
<feature type="transmembrane region" description="Helical" evidence="1">
    <location>
        <begin position="153"/>
        <end position="172"/>
    </location>
</feature>
<accession>A0A4R5C155</accession>
<feature type="transmembrane region" description="Helical" evidence="1">
    <location>
        <begin position="445"/>
        <end position="465"/>
    </location>
</feature>
<feature type="transmembrane region" description="Helical" evidence="1">
    <location>
        <begin position="230"/>
        <end position="247"/>
    </location>
</feature>
<keyword evidence="1" id="KW-0812">Transmembrane</keyword>
<feature type="transmembrane region" description="Helical" evidence="1">
    <location>
        <begin position="75"/>
        <end position="96"/>
    </location>
</feature>